<comment type="cofactor">
    <cofactor evidence="1">
        <name>Fe cation</name>
        <dbReference type="ChEBI" id="CHEBI:24875"/>
    </cofactor>
</comment>
<evidence type="ECO:0000256" key="4">
    <source>
        <dbReference type="ARBA" id="ARBA00022448"/>
    </source>
</evidence>
<name>A0A401LD77_9FIRM</name>
<keyword evidence="4" id="KW-0813">Transport</keyword>
<reference evidence="10 11" key="1">
    <citation type="submission" date="2018-10" db="EMBL/GenBank/DDBJ databases">
        <title>Draft Genome Sequence of Anaerotignum sp. KCTC 15736.</title>
        <authorList>
            <person name="Choi S.H."/>
            <person name="Kim J.S."/>
            <person name="Kang S.W."/>
            <person name="Lee J.S."/>
            <person name="Park S.H."/>
        </authorList>
    </citation>
    <scope>NUCLEOTIDE SEQUENCE [LARGE SCALE GENOMIC DNA]</scope>
    <source>
        <strain evidence="10 11">KCTC 15736</strain>
    </source>
</reference>
<dbReference type="Gene3D" id="3.50.50.60">
    <property type="entry name" value="FAD/NAD(P)-binding domain"/>
    <property type="match status" value="2"/>
</dbReference>
<sequence length="844" mass="91864">MKTLQLKQDFYWAGILDKNLRVFDIIMYTEFGTTYNSYILKAGDETILFETAKEKFFGDYRAALSEQLDIAQIDYIVVDHTEPDHAGSIAHIIAENPQAKIIATPTAISFLKNIVNEDFYSIPVKNGDELKIGNKTLQFFLLPNLHWPDTMYTYIKEDKTLVTCDSFGSHYAHEGILRSTVTDTEGYLRATKYYFDNILGPFKQPYMTNALELVHSLDIDMICPGHGPVLDSHIPELLAIYAEWCKIPTNEKTTVVIPYVSAYGYTEQLAEKITEGILEAGDIAVKRYDLVTADAAEVAAEIGAADGILFGTPTILQEALKPIWDLTTGMYPPIHGGKLASAFGSYGWSGEGVPHIIARLKQIHLRVVDGFRVRFKPSERELAEAVSFGYQFGLKLLKGEEKKKPSARGTLVKCLVCGEIFDSSIETCPVCGVGAENFVPVASQDTDFCRDTEERFVILGGGTAALQAAKAIRLRNRTAEITMLSEEKELPYDRPMLTKNLFGAVSGGAIASVSAKWYQENRINLQLESRVAALDAEKKEVVLTDGTVYPFDKCIYALGAHSFVPPIKGNDLPQVAVVRSIADVERVNALVQDAKNAVVIGGGVLGLEAAWELRRFGLDVTVLESAPVLMAGKIDAPTVRMLTGIAECKGISILTGVQIAEISGTERVTGVKLAGGETVAADLVIFSTGVRANIAVAQAAGLAADRAVIVNENMETNVAGIYAAGDCAQYAGANIALWPVAQEMGRIAGANAAGEALSYQPEINALSFHGMGTSLYAIGDIGTRAEIPYKTVEIKDEQNQVLRRAYFHHGILCGAILLGDTSRMAEVTTAIQEKKTLKEMLEKV</sequence>
<comment type="caution">
    <text evidence="10">The sequence shown here is derived from an EMBL/GenBank/DDBJ whole genome shotgun (WGS) entry which is preliminary data.</text>
</comment>
<dbReference type="Pfam" id="PF18267">
    <property type="entry name" value="Rubredoxin_C"/>
    <property type="match status" value="1"/>
</dbReference>
<dbReference type="PANTHER" id="PTHR32145:SF11">
    <property type="entry name" value="DIFLAVIN FLAVOPROTEIN A 2-RELATED"/>
    <property type="match status" value="1"/>
</dbReference>
<dbReference type="GO" id="GO:0016651">
    <property type="term" value="F:oxidoreductase activity, acting on NAD(P)H"/>
    <property type="evidence" value="ECO:0007669"/>
    <property type="project" value="UniProtKB-ARBA"/>
</dbReference>
<dbReference type="CDD" id="cd00350">
    <property type="entry name" value="rubredoxin_like"/>
    <property type="match status" value="1"/>
</dbReference>
<feature type="domain" description="Flavodoxin-like" evidence="9">
    <location>
        <begin position="255"/>
        <end position="393"/>
    </location>
</feature>
<dbReference type="InterPro" id="IPR036188">
    <property type="entry name" value="FAD/NAD-bd_sf"/>
</dbReference>
<dbReference type="InterPro" id="IPR023753">
    <property type="entry name" value="FAD/NAD-binding_dom"/>
</dbReference>
<protein>
    <submittedName>
        <fullName evidence="10">Oxidoreductase</fullName>
    </submittedName>
</protein>
<keyword evidence="11" id="KW-1185">Reference proteome</keyword>
<evidence type="ECO:0000313" key="10">
    <source>
        <dbReference type="EMBL" id="GCB29335.1"/>
    </source>
</evidence>
<comment type="cofactor">
    <cofactor evidence="2">
        <name>FAD</name>
        <dbReference type="ChEBI" id="CHEBI:57692"/>
    </cofactor>
</comment>
<evidence type="ECO:0000256" key="1">
    <source>
        <dbReference type="ARBA" id="ARBA00001962"/>
    </source>
</evidence>
<proteinExistence type="inferred from homology"/>
<dbReference type="SUPFAM" id="SSF56281">
    <property type="entry name" value="Metallo-hydrolase/oxidoreductase"/>
    <property type="match status" value="1"/>
</dbReference>
<keyword evidence="8" id="KW-0408">Iron</keyword>
<dbReference type="SMART" id="SM00849">
    <property type="entry name" value="Lactamase_B"/>
    <property type="match status" value="1"/>
</dbReference>
<keyword evidence="5" id="KW-0285">Flavoprotein</keyword>
<dbReference type="InterPro" id="IPR029039">
    <property type="entry name" value="Flavoprotein-like_sf"/>
</dbReference>
<evidence type="ECO:0000256" key="6">
    <source>
        <dbReference type="ARBA" id="ARBA00022827"/>
    </source>
</evidence>
<evidence type="ECO:0000256" key="8">
    <source>
        <dbReference type="ARBA" id="ARBA00023004"/>
    </source>
</evidence>
<dbReference type="Gene3D" id="3.40.50.360">
    <property type="match status" value="1"/>
</dbReference>
<dbReference type="Proteomes" id="UP000287361">
    <property type="component" value="Unassembled WGS sequence"/>
</dbReference>
<dbReference type="Pfam" id="PF00258">
    <property type="entry name" value="Flavodoxin_1"/>
    <property type="match status" value="1"/>
</dbReference>
<accession>A0A401LD77</accession>
<dbReference type="PRINTS" id="PR00411">
    <property type="entry name" value="PNDRDTASEI"/>
</dbReference>
<dbReference type="InterPro" id="IPR008254">
    <property type="entry name" value="Flavodoxin/NO_synth"/>
</dbReference>
<dbReference type="InterPro" id="IPR036866">
    <property type="entry name" value="RibonucZ/Hydroxyglut_hydro"/>
</dbReference>
<dbReference type="InterPro" id="IPR051285">
    <property type="entry name" value="NADH_oxidoreductase_modular"/>
</dbReference>
<dbReference type="Pfam" id="PF19583">
    <property type="entry name" value="ODP"/>
    <property type="match status" value="1"/>
</dbReference>
<dbReference type="PRINTS" id="PR00368">
    <property type="entry name" value="FADPNR"/>
</dbReference>
<dbReference type="OrthoDB" id="9807946at2"/>
<evidence type="ECO:0000256" key="2">
    <source>
        <dbReference type="ARBA" id="ARBA00001974"/>
    </source>
</evidence>
<evidence type="ECO:0000256" key="3">
    <source>
        <dbReference type="ARBA" id="ARBA00007121"/>
    </source>
</evidence>
<gene>
    <name evidence="10" type="ORF">KGMB03357_09960</name>
</gene>
<dbReference type="EMBL" id="BHVZ01000001">
    <property type="protein sequence ID" value="GCB29335.1"/>
    <property type="molecule type" value="Genomic_DNA"/>
</dbReference>
<dbReference type="SUPFAM" id="SSF51905">
    <property type="entry name" value="FAD/NAD(P)-binding domain"/>
    <property type="match status" value="2"/>
</dbReference>
<dbReference type="CDD" id="cd07709">
    <property type="entry name" value="flavodiiron_proteins_MBL-fold"/>
    <property type="match status" value="1"/>
</dbReference>
<dbReference type="Gene3D" id="3.60.15.10">
    <property type="entry name" value="Ribonuclease Z/Hydroxyacylglutathione hydrolase-like"/>
    <property type="match status" value="1"/>
</dbReference>
<evidence type="ECO:0000256" key="7">
    <source>
        <dbReference type="ARBA" id="ARBA00022982"/>
    </source>
</evidence>
<comment type="similarity">
    <text evidence="3">In the N-terminal section; belongs to the zinc metallo-hydrolase group 3 family.</text>
</comment>
<dbReference type="InterPro" id="IPR001279">
    <property type="entry name" value="Metallo-B-lactamas"/>
</dbReference>
<evidence type="ECO:0000256" key="5">
    <source>
        <dbReference type="ARBA" id="ARBA00022630"/>
    </source>
</evidence>
<keyword evidence="6" id="KW-0274">FAD</keyword>
<dbReference type="Pfam" id="PF07992">
    <property type="entry name" value="Pyr_redox_2"/>
    <property type="match status" value="1"/>
</dbReference>
<evidence type="ECO:0000259" key="9">
    <source>
        <dbReference type="PROSITE" id="PS50902"/>
    </source>
</evidence>
<dbReference type="AlphaFoldDB" id="A0A401LD77"/>
<keyword evidence="7" id="KW-0249">Electron transport</keyword>
<dbReference type="GO" id="GO:0010181">
    <property type="term" value="F:FMN binding"/>
    <property type="evidence" value="ECO:0007669"/>
    <property type="project" value="InterPro"/>
</dbReference>
<dbReference type="InterPro" id="IPR041575">
    <property type="entry name" value="Rubredoxin_C"/>
</dbReference>
<dbReference type="InterPro" id="IPR016156">
    <property type="entry name" value="FAD/NAD-linked_Rdtase_dimer_sf"/>
</dbReference>
<dbReference type="Gene3D" id="3.30.390.30">
    <property type="match status" value="1"/>
</dbReference>
<evidence type="ECO:0000313" key="11">
    <source>
        <dbReference type="Proteomes" id="UP000287361"/>
    </source>
</evidence>
<dbReference type="InterPro" id="IPR045761">
    <property type="entry name" value="ODP_dom"/>
</dbReference>
<organism evidence="10 11">
    <name type="scientific">Anaerotignum faecicola</name>
    <dbReference type="NCBI Taxonomy" id="2358141"/>
    <lineage>
        <taxon>Bacteria</taxon>
        <taxon>Bacillati</taxon>
        <taxon>Bacillota</taxon>
        <taxon>Clostridia</taxon>
        <taxon>Lachnospirales</taxon>
        <taxon>Anaerotignaceae</taxon>
        <taxon>Anaerotignum</taxon>
    </lineage>
</organism>
<dbReference type="Gene3D" id="2.20.28.10">
    <property type="match status" value="1"/>
</dbReference>
<dbReference type="PANTHER" id="PTHR32145">
    <property type="entry name" value="DIFLAVIN FLAVOPROTEIN A 2-RELATED"/>
    <property type="match status" value="1"/>
</dbReference>
<dbReference type="SUPFAM" id="SSF52218">
    <property type="entry name" value="Flavoproteins"/>
    <property type="match status" value="1"/>
</dbReference>
<dbReference type="PROSITE" id="PS50902">
    <property type="entry name" value="FLAVODOXIN_LIKE"/>
    <property type="match status" value="1"/>
</dbReference>